<keyword evidence="4" id="KW-1185">Reference proteome</keyword>
<dbReference type="GO" id="GO:0033553">
    <property type="term" value="C:rDNA heterochromatin"/>
    <property type="evidence" value="ECO:0007669"/>
    <property type="project" value="EnsemblFungi"/>
</dbReference>
<dbReference type="GO" id="GO:0034455">
    <property type="term" value="C:t-UTP complex"/>
    <property type="evidence" value="ECO:0007669"/>
    <property type="project" value="EnsemblFungi"/>
</dbReference>
<dbReference type="Proteomes" id="UP000005666">
    <property type="component" value="Chromosome 4"/>
</dbReference>
<proteinExistence type="predicted"/>
<dbReference type="OrthoDB" id="4055624at2759"/>
<feature type="domain" description="Utp8 beta-propeller" evidence="1">
    <location>
        <begin position="1"/>
        <end position="374"/>
    </location>
</feature>
<organism evidence="3 4">
    <name type="scientific">Tetrapisispora phaffii (strain ATCC 24235 / CBS 4417 / NBRC 1672 / NRRL Y-8282 / UCD 70-5)</name>
    <name type="common">Yeast</name>
    <name type="synonym">Fabospora phaffii</name>
    <dbReference type="NCBI Taxonomy" id="1071381"/>
    <lineage>
        <taxon>Eukaryota</taxon>
        <taxon>Fungi</taxon>
        <taxon>Dikarya</taxon>
        <taxon>Ascomycota</taxon>
        <taxon>Saccharomycotina</taxon>
        <taxon>Saccharomycetes</taxon>
        <taxon>Saccharomycetales</taxon>
        <taxon>Saccharomycetaceae</taxon>
        <taxon>Tetrapisispora</taxon>
    </lineage>
</organism>
<dbReference type="Pfam" id="PF10395">
    <property type="entry name" value="Utp8_b_propeller"/>
    <property type="match status" value="1"/>
</dbReference>
<dbReference type="GO" id="GO:0045943">
    <property type="term" value="P:positive regulation of transcription by RNA polymerase I"/>
    <property type="evidence" value="ECO:0007669"/>
    <property type="project" value="EnsemblFungi"/>
</dbReference>
<gene>
    <name evidence="3" type="primary">TPHA0D04230</name>
    <name evidence="3" type="ordered locus">TPHA_0D04230</name>
</gene>
<evidence type="ECO:0000259" key="2">
    <source>
        <dbReference type="Pfam" id="PF22542"/>
    </source>
</evidence>
<evidence type="ECO:0000313" key="4">
    <source>
        <dbReference type="Proteomes" id="UP000005666"/>
    </source>
</evidence>
<dbReference type="GO" id="GO:0034511">
    <property type="term" value="F:U3 snoRNA binding"/>
    <property type="evidence" value="ECO:0007669"/>
    <property type="project" value="EnsemblFungi"/>
</dbReference>
<dbReference type="GO" id="GO:0000462">
    <property type="term" value="P:maturation of SSU-rRNA from tricistronic rRNA transcript (SSU-rRNA, 5.8S rRNA, LSU-rRNA)"/>
    <property type="evidence" value="ECO:0007669"/>
    <property type="project" value="EnsemblFungi"/>
</dbReference>
<dbReference type="InterPro" id="IPR018843">
    <property type="entry name" value="Utp8_b-prop"/>
</dbReference>
<dbReference type="AlphaFoldDB" id="G8BRY2"/>
<sequence length="652" mass="73864">MPSLSQPFRLAILPKIAVLSDYNVQSKLLQVADDFTLDSNKITIGVSGCAVSQYVINPTPNVSQTVPIPSTNNVTACNVAQYKDADTEELFEIWVYNLAVNKKNTLHVAIKTVDPDKFSTTQSDALETYTVKCDASVVGIKINKEDKTIVVTLGNGFIQIFDFKLKLLNSVNTSYDNIYFSEHFVENKKSFAIILSTIEGNKLSYKLYELFGQDKTSIKELSSTILEDIQCKDSKISYQFGKLYRLYKNQMFVYSLPQCQLVDTITLPQIDLKKSQAISFKPVSNNRILLTVDNKIFILDLVHRATLAERVLGHVKMFQLLKSVVIETNDASNNHKTIAIGVSVKNGPSPITALEIINANVGTGTLKDSLGNSFDVSKSFKSNILQPLFTDDANLVKRHDFKYEAILKKLSSTENDIKKFDDIFFGDLYIQQNYYTDNERFIFDVTFLSDVIDLIFKNFQKEYPSALTFLLTHPLFPIHQTKNLLLKLREHPRLFKQAVVTCPNLPIDELLTELFSITNGELSVDISLRILQDYTKDSIKLELKNLNKIDIQNFIDFVIDPNNEEEKKHNEQLFVLLSLVLDASGLFSIEGPLLTQLSEYIDKQVEMIEKSNKLWHLIDGTLGKRNNHYQTSGATVPEIKALTAYSVEYLEL</sequence>
<dbReference type="GO" id="GO:0006409">
    <property type="term" value="P:tRNA export from nucleus"/>
    <property type="evidence" value="ECO:0007669"/>
    <property type="project" value="EnsemblFungi"/>
</dbReference>
<protein>
    <recommendedName>
        <fullName evidence="5">U3 small nucleolar RNA-associated protein 8</fullName>
    </recommendedName>
</protein>
<dbReference type="OMA" id="IVTCPNL"/>
<evidence type="ECO:0000313" key="3">
    <source>
        <dbReference type="EMBL" id="CCE63057.1"/>
    </source>
</evidence>
<reference evidence="3 4" key="1">
    <citation type="journal article" date="2011" name="Proc. Natl. Acad. Sci. U.S.A.">
        <title>Evolutionary erosion of yeast sex chromosomes by mating-type switching accidents.</title>
        <authorList>
            <person name="Gordon J.L."/>
            <person name="Armisen D."/>
            <person name="Proux-Wera E."/>
            <person name="Oheigeartaigh S.S."/>
            <person name="Byrne K.P."/>
            <person name="Wolfe K.H."/>
        </authorList>
    </citation>
    <scope>NUCLEOTIDE SEQUENCE [LARGE SCALE GENOMIC DNA]</scope>
    <source>
        <strain evidence="4">ATCC 24235 / CBS 4417 / NBRC 1672 / NRRL Y-8282 / UCD 70-5</strain>
    </source>
</reference>
<dbReference type="Pfam" id="PF22542">
    <property type="entry name" value="Utp8_C"/>
    <property type="match status" value="1"/>
</dbReference>
<feature type="domain" description="Utp8 C-terminal" evidence="2">
    <location>
        <begin position="383"/>
        <end position="649"/>
    </location>
</feature>
<name>G8BRY2_TETPH</name>
<dbReference type="InterPro" id="IPR053881">
    <property type="entry name" value="Utp8_C"/>
</dbReference>
<evidence type="ECO:0008006" key="5">
    <source>
        <dbReference type="Google" id="ProtNLM"/>
    </source>
</evidence>
<dbReference type="EMBL" id="HE612859">
    <property type="protein sequence ID" value="CCE63057.1"/>
    <property type="molecule type" value="Genomic_DNA"/>
</dbReference>
<dbReference type="eggNOG" id="ENOG502QQ4S">
    <property type="taxonomic scope" value="Eukaryota"/>
</dbReference>
<dbReference type="KEGG" id="tpf:TPHA_0D04230"/>
<dbReference type="GeneID" id="11530931"/>
<evidence type="ECO:0000259" key="1">
    <source>
        <dbReference type="Pfam" id="PF10395"/>
    </source>
</evidence>
<dbReference type="HOGENOM" id="CLU_024075_0_0_1"/>
<dbReference type="STRING" id="1071381.G8BRY2"/>
<dbReference type="GO" id="GO:0000049">
    <property type="term" value="F:tRNA binding"/>
    <property type="evidence" value="ECO:0007669"/>
    <property type="project" value="EnsemblFungi"/>
</dbReference>
<dbReference type="RefSeq" id="XP_003685491.1">
    <property type="nucleotide sequence ID" value="XM_003685443.1"/>
</dbReference>
<accession>G8BRY2</accession>
<dbReference type="GO" id="GO:0032040">
    <property type="term" value="C:small-subunit processome"/>
    <property type="evidence" value="ECO:0007669"/>
    <property type="project" value="EnsemblFungi"/>
</dbReference>